<accession>A0A7S3GX88</accession>
<dbReference type="EMBL" id="HBIC01015317">
    <property type="protein sequence ID" value="CAE0278912.1"/>
    <property type="molecule type" value="Transcribed_RNA"/>
</dbReference>
<dbReference type="InterPro" id="IPR032675">
    <property type="entry name" value="LRR_dom_sf"/>
</dbReference>
<protein>
    <recommendedName>
        <fullName evidence="1">F-box/LRR-repeat protein 15/At3g58940/PEG3-like LRR domain-containing protein</fullName>
    </recommendedName>
</protein>
<evidence type="ECO:0000313" key="2">
    <source>
        <dbReference type="EMBL" id="CAE0278912.1"/>
    </source>
</evidence>
<name>A0A7S3GX88_9STRA</name>
<dbReference type="GO" id="GO:0031146">
    <property type="term" value="P:SCF-dependent proteasomal ubiquitin-dependent protein catabolic process"/>
    <property type="evidence" value="ECO:0007669"/>
    <property type="project" value="TreeGrafter"/>
</dbReference>
<dbReference type="PANTHER" id="PTHR13318">
    <property type="entry name" value="PARTNER OF PAIRED, ISOFORM B-RELATED"/>
    <property type="match status" value="1"/>
</dbReference>
<gene>
    <name evidence="2" type="ORF">SELO1098_LOCUS7745</name>
</gene>
<dbReference type="AlphaFoldDB" id="A0A7S3GX88"/>
<dbReference type="Pfam" id="PF13516">
    <property type="entry name" value="LRR_6"/>
    <property type="match status" value="1"/>
</dbReference>
<proteinExistence type="predicted"/>
<organism evidence="2">
    <name type="scientific">Spumella elongata</name>
    <dbReference type="NCBI Taxonomy" id="89044"/>
    <lineage>
        <taxon>Eukaryota</taxon>
        <taxon>Sar</taxon>
        <taxon>Stramenopiles</taxon>
        <taxon>Ochrophyta</taxon>
        <taxon>Chrysophyceae</taxon>
        <taxon>Chromulinales</taxon>
        <taxon>Chromulinaceae</taxon>
        <taxon>Spumella</taxon>
    </lineage>
</organism>
<evidence type="ECO:0000259" key="1">
    <source>
        <dbReference type="Pfam" id="PF24758"/>
    </source>
</evidence>
<reference evidence="2" key="1">
    <citation type="submission" date="2021-01" db="EMBL/GenBank/DDBJ databases">
        <authorList>
            <person name="Corre E."/>
            <person name="Pelletier E."/>
            <person name="Niang G."/>
            <person name="Scheremetjew M."/>
            <person name="Finn R."/>
            <person name="Kale V."/>
            <person name="Holt S."/>
            <person name="Cochrane G."/>
            <person name="Meng A."/>
            <person name="Brown T."/>
            <person name="Cohen L."/>
        </authorList>
    </citation>
    <scope>NUCLEOTIDE SEQUENCE</scope>
    <source>
        <strain evidence="2">CCAP 955/1</strain>
    </source>
</reference>
<dbReference type="InterPro" id="IPR055411">
    <property type="entry name" value="LRR_FXL15/At3g58940/PEG3-like"/>
</dbReference>
<dbReference type="InterPro" id="IPR001611">
    <property type="entry name" value="Leu-rich_rpt"/>
</dbReference>
<dbReference type="SUPFAM" id="SSF52047">
    <property type="entry name" value="RNI-like"/>
    <property type="match status" value="1"/>
</dbReference>
<dbReference type="SMART" id="SM00367">
    <property type="entry name" value="LRR_CC"/>
    <property type="match status" value="2"/>
</dbReference>
<dbReference type="InterPro" id="IPR006553">
    <property type="entry name" value="Leu-rich_rpt_Cys-con_subtyp"/>
</dbReference>
<feature type="domain" description="F-box/LRR-repeat protein 15/At3g58940/PEG3-like LRR" evidence="1">
    <location>
        <begin position="137"/>
        <end position="228"/>
    </location>
</feature>
<sequence>MNILSSLPDALSVYVLTSWLQLKDLACLDSANLFCISRREYLNLLSGHVINHKCVVPPLNHARSIKLIRWIVARNMLISKLTVPIELMNEYALWNSFLDRCVPHLKFVRIEEPIDSSTNYKPADSSMFLSFFAHHARDLCELTLRGDYQIHCPLWEVLSRNCPHLRTLDIQGNAVFFGWDRIGVSAQLLSLASLRMGQTNLSDSDLVPLLSLCPHLQTLQIGQSNWITQSGVVSILNSQAPLKSIQIHGQYNYRIGATPPILRRRLELTNVSLSGAIADDFMLALSESCPALTHLSMSDNNSLTDAGILSISRACKEITNVSVRSCFDTSSGIYDYFSPAVRVYFEPTNVWLQFPDFTPLDVQLLMPNIHAAQFELPQDDDL</sequence>
<dbReference type="Pfam" id="PF24758">
    <property type="entry name" value="LRR_At5g56370"/>
    <property type="match status" value="1"/>
</dbReference>
<dbReference type="Gene3D" id="3.80.10.10">
    <property type="entry name" value="Ribonuclease Inhibitor"/>
    <property type="match status" value="1"/>
</dbReference>
<dbReference type="GO" id="GO:0019005">
    <property type="term" value="C:SCF ubiquitin ligase complex"/>
    <property type="evidence" value="ECO:0007669"/>
    <property type="project" value="TreeGrafter"/>
</dbReference>